<comment type="caution">
    <text evidence="1">The sequence shown here is derived from an EMBL/GenBank/DDBJ whole genome shotgun (WGS) entry which is preliminary data.</text>
</comment>
<dbReference type="RefSeq" id="WP_322776254.1">
    <property type="nucleotide sequence ID" value="NZ_JARJFB010000013.1"/>
</dbReference>
<reference evidence="1 2" key="1">
    <citation type="submission" date="2023-03" db="EMBL/GenBank/DDBJ databases">
        <title>Host association and intracellularity evolved multiple times independently in the Rickettsiales.</title>
        <authorList>
            <person name="Castelli M."/>
            <person name="Nardi T."/>
            <person name="Gammuto L."/>
            <person name="Bellinzona G."/>
            <person name="Sabaneyeva E."/>
            <person name="Potekhin A."/>
            <person name="Serra V."/>
            <person name="Petroni G."/>
            <person name="Sassera D."/>
        </authorList>
    </citation>
    <scope>NUCLEOTIDE SEQUENCE [LARGE SCALE GENOMIC DNA]</scope>
    <source>
        <strain evidence="1 2">Sr 2-6</strain>
    </source>
</reference>
<sequence>MTIKIFNNFAITSLLVIGLLVHPLYLCKAGNTNSEQVETQLDGREVKFDYENYPKEREIAYEYYKQNYKFDAFHPLDKSNIGIDLQDIDNDGKKEIITYLQNDGYCGSSGCKFHILKQNDNVDSTSNVKYNSIAQGQIYPSIKILETKTSGYNDLLIEDKRGIYIWSCSGAIYKVSKAIKESDWGKGCIDDAFGVKREVLPSLWYMQRGVEIANKYGFVGLYKMDRNALKSTFYIDKTTNKWTGKYGINTQDNFLNNKVVQEVAVREYHKIIWEQYLQDYHQYDSLQVGDIVLSQSGMISAAHLVGYLELKSFVDNKGVVDIQNGNLINSTEYLKRFGGYEVNYGIDDLVQKLKGFKLEYDYDERNYEIEREIAYQAETEYGVDDMQPLKKDEIGIFLYDIDNDGEKEILAYYSSRAYCGSLGCPFSIIKPIKHKTEGKKYKKILELVGINDVWILKSSSFGYSDLLFEGNSGDRIWRFTGAKYDLYK</sequence>
<keyword evidence="2" id="KW-1185">Reference proteome</keyword>
<proteinExistence type="predicted"/>
<evidence type="ECO:0000313" key="2">
    <source>
        <dbReference type="Proteomes" id="UP001291687"/>
    </source>
</evidence>
<organism evidence="1 2">
    <name type="scientific">Candidatus Megaera venefica</name>
    <dbReference type="NCBI Taxonomy" id="2055910"/>
    <lineage>
        <taxon>Bacteria</taxon>
        <taxon>Pseudomonadati</taxon>
        <taxon>Pseudomonadota</taxon>
        <taxon>Alphaproteobacteria</taxon>
        <taxon>Rickettsiales</taxon>
        <taxon>Rickettsiaceae</taxon>
        <taxon>Candidatus Megaera</taxon>
    </lineage>
</organism>
<gene>
    <name evidence="1" type="ORF">Megvenef_00310</name>
</gene>
<name>A0ABU5NB05_9RICK</name>
<dbReference type="Proteomes" id="UP001291687">
    <property type="component" value="Unassembled WGS sequence"/>
</dbReference>
<dbReference type="EMBL" id="JARJFB010000013">
    <property type="protein sequence ID" value="MEA0970351.1"/>
    <property type="molecule type" value="Genomic_DNA"/>
</dbReference>
<evidence type="ECO:0000313" key="1">
    <source>
        <dbReference type="EMBL" id="MEA0970351.1"/>
    </source>
</evidence>
<accession>A0ABU5NB05</accession>
<protein>
    <submittedName>
        <fullName evidence="1">Uncharacterized protein</fullName>
    </submittedName>
</protein>